<dbReference type="SUPFAM" id="SSF51246">
    <property type="entry name" value="Rudiment single hybrid motif"/>
    <property type="match status" value="1"/>
</dbReference>
<keyword evidence="1" id="KW-0436">Ligase</keyword>
<organism evidence="6 7">
    <name type="scientific">Cichlidogyrus casuarinus</name>
    <dbReference type="NCBI Taxonomy" id="1844966"/>
    <lineage>
        <taxon>Eukaryota</taxon>
        <taxon>Metazoa</taxon>
        <taxon>Spiralia</taxon>
        <taxon>Lophotrochozoa</taxon>
        <taxon>Platyhelminthes</taxon>
        <taxon>Monogenea</taxon>
        <taxon>Monopisthocotylea</taxon>
        <taxon>Dactylogyridea</taxon>
        <taxon>Ancyrocephalidae</taxon>
        <taxon>Cichlidogyrus</taxon>
    </lineage>
</organism>
<evidence type="ECO:0000256" key="3">
    <source>
        <dbReference type="ARBA" id="ARBA00022840"/>
    </source>
</evidence>
<protein>
    <recommendedName>
        <fullName evidence="8">Pyruvate carboxylase</fullName>
    </recommendedName>
</protein>
<dbReference type="EMBL" id="JBJKFK010002475">
    <property type="protein sequence ID" value="KAL3311054.1"/>
    <property type="molecule type" value="Genomic_DNA"/>
</dbReference>
<dbReference type="PANTHER" id="PTHR43778:SF2">
    <property type="entry name" value="PYRUVATE CARBOXYLASE, MITOCHONDRIAL"/>
    <property type="match status" value="1"/>
</dbReference>
<dbReference type="GO" id="GO:0005524">
    <property type="term" value="F:ATP binding"/>
    <property type="evidence" value="ECO:0007669"/>
    <property type="project" value="UniProtKB-KW"/>
</dbReference>
<dbReference type="SUPFAM" id="SSF51569">
    <property type="entry name" value="Aldolase"/>
    <property type="match status" value="1"/>
</dbReference>
<evidence type="ECO:0000256" key="2">
    <source>
        <dbReference type="ARBA" id="ARBA00022741"/>
    </source>
</evidence>
<dbReference type="AlphaFoldDB" id="A0ABD2PUA9"/>
<dbReference type="InterPro" id="IPR011764">
    <property type="entry name" value="Biotin_carboxylation_dom"/>
</dbReference>
<evidence type="ECO:0000313" key="6">
    <source>
        <dbReference type="EMBL" id="KAL3311054.1"/>
    </source>
</evidence>
<dbReference type="InterPro" id="IPR011054">
    <property type="entry name" value="Rudment_hybrid_motif"/>
</dbReference>
<sequence length="276" mass="30704">MGIRLDSASAFAGAIISPYYDSLLVKVIAKANNFQSASSKLLRSLREFRVRGVKTNIPFLLNVLENKRFLTGVVDTHFIDEHPELFKLPLSQNRAQKLLYFLADTMVNGPSTPLSTNIPPANIVPSVPTGNEKPGCPPPKGWKDVLREKGPEGFAKSVLDHKGALLMDTSMRDAHQSLLATRVRTYDLLRIAPFVSHNMSNLFALENWGGATFDVAMRFLHECPWERLEELRKLTPNIPFQMLLRGANGVGYTNYPDNVIFKSAPAQLASITLNID</sequence>
<name>A0ABD2PUA9_9PLAT</name>
<reference evidence="6 7" key="1">
    <citation type="submission" date="2024-11" db="EMBL/GenBank/DDBJ databases">
        <title>Adaptive evolution of stress response genes in parasites aligns with host niche diversity.</title>
        <authorList>
            <person name="Hahn C."/>
            <person name="Resl P."/>
        </authorList>
    </citation>
    <scope>NUCLEOTIDE SEQUENCE [LARGE SCALE GENOMIC DNA]</scope>
    <source>
        <strain evidence="6">EGGRZ-B1_66</strain>
        <tissue evidence="6">Body</tissue>
    </source>
</reference>
<dbReference type="PANTHER" id="PTHR43778">
    <property type="entry name" value="PYRUVATE CARBOXYLASE"/>
    <property type="match status" value="1"/>
</dbReference>
<proteinExistence type="predicted"/>
<dbReference type="SMART" id="SM00878">
    <property type="entry name" value="Biotin_carb_C"/>
    <property type="match status" value="1"/>
</dbReference>
<dbReference type="Pfam" id="PF02785">
    <property type="entry name" value="Biotin_carb_C"/>
    <property type="match status" value="1"/>
</dbReference>
<keyword evidence="7" id="KW-1185">Reference proteome</keyword>
<dbReference type="Proteomes" id="UP001626550">
    <property type="component" value="Unassembled WGS sequence"/>
</dbReference>
<evidence type="ECO:0000259" key="5">
    <source>
        <dbReference type="PROSITE" id="PS50991"/>
    </source>
</evidence>
<gene>
    <name evidence="6" type="ORF">Ciccas_010374</name>
</gene>
<dbReference type="PROSITE" id="PS50979">
    <property type="entry name" value="BC"/>
    <property type="match status" value="1"/>
</dbReference>
<dbReference type="GO" id="GO:0016874">
    <property type="term" value="F:ligase activity"/>
    <property type="evidence" value="ECO:0007669"/>
    <property type="project" value="UniProtKB-KW"/>
</dbReference>
<evidence type="ECO:0000256" key="1">
    <source>
        <dbReference type="ARBA" id="ARBA00022598"/>
    </source>
</evidence>
<comment type="caution">
    <text evidence="6">The sequence shown here is derived from an EMBL/GenBank/DDBJ whole genome shotgun (WGS) entry which is preliminary data.</text>
</comment>
<feature type="domain" description="Pyruvate carboxyltransferase" evidence="5">
    <location>
        <begin position="164"/>
        <end position="276"/>
    </location>
</feature>
<accession>A0ABD2PUA9</accession>
<dbReference type="Gene3D" id="3.30.470.20">
    <property type="entry name" value="ATP-grasp fold, B domain"/>
    <property type="match status" value="1"/>
</dbReference>
<dbReference type="InterPro" id="IPR005482">
    <property type="entry name" value="Biotin_COase_C"/>
</dbReference>
<feature type="domain" description="Biotin carboxylation" evidence="4">
    <location>
        <begin position="1"/>
        <end position="84"/>
    </location>
</feature>
<dbReference type="PROSITE" id="PS50991">
    <property type="entry name" value="PYR_CT"/>
    <property type="match status" value="1"/>
</dbReference>
<dbReference type="Gene3D" id="3.10.600.10">
    <property type="entry name" value="pyruvate carboxylase f1077a mutant domain"/>
    <property type="match status" value="1"/>
</dbReference>
<evidence type="ECO:0000259" key="4">
    <source>
        <dbReference type="PROSITE" id="PS50979"/>
    </source>
</evidence>
<keyword evidence="2" id="KW-0547">Nucleotide-binding</keyword>
<evidence type="ECO:0008006" key="8">
    <source>
        <dbReference type="Google" id="ProtNLM"/>
    </source>
</evidence>
<dbReference type="Gene3D" id="3.20.20.70">
    <property type="entry name" value="Aldolase class I"/>
    <property type="match status" value="1"/>
</dbReference>
<dbReference type="InterPro" id="IPR055268">
    <property type="entry name" value="PCB-like"/>
</dbReference>
<dbReference type="InterPro" id="IPR000891">
    <property type="entry name" value="PYR_CT"/>
</dbReference>
<dbReference type="InterPro" id="IPR013785">
    <property type="entry name" value="Aldolase_TIM"/>
</dbReference>
<keyword evidence="3" id="KW-0067">ATP-binding</keyword>
<evidence type="ECO:0000313" key="7">
    <source>
        <dbReference type="Proteomes" id="UP001626550"/>
    </source>
</evidence>